<feature type="transmembrane region" description="Helical" evidence="5">
    <location>
        <begin position="207"/>
        <end position="227"/>
    </location>
</feature>
<dbReference type="Pfam" id="PF04893">
    <property type="entry name" value="Yip1"/>
    <property type="match status" value="1"/>
</dbReference>
<feature type="transmembrane region" description="Helical" evidence="5">
    <location>
        <begin position="181"/>
        <end position="200"/>
    </location>
</feature>
<proteinExistence type="predicted"/>
<name>A0A7D4CPV8_9BACL</name>
<gene>
    <name evidence="7" type="ORF">GXN76_15080</name>
</gene>
<feature type="transmembrane region" description="Helical" evidence="5">
    <location>
        <begin position="79"/>
        <end position="102"/>
    </location>
</feature>
<evidence type="ECO:0000256" key="4">
    <source>
        <dbReference type="ARBA" id="ARBA00023136"/>
    </source>
</evidence>
<keyword evidence="3 5" id="KW-1133">Transmembrane helix</keyword>
<dbReference type="AlphaFoldDB" id="A0A7D4CPV8"/>
<evidence type="ECO:0000256" key="1">
    <source>
        <dbReference type="ARBA" id="ARBA00004141"/>
    </source>
</evidence>
<keyword evidence="4 5" id="KW-0472">Membrane</keyword>
<sequence>MSLQQSPRNEGSSPSVLGILFSPGEEFERIREKPRFGVALVTILVLSIVCQVFVGIALVENPAYQEQYALEEAGMSSEIVVVGVVIAMMIAGLFLIPITLLLRSLFHWLFILLFRGEATFKQVFSLNTHLFILPVLSLFVYMIFLWATGGGGAEPELYPTSLAAFVPGEGFVGGLLSGIEIFAIWELILTAGGLAVIGGLSKGKGWTIALIIFVATLLITSGFEAVLDAADTMTP</sequence>
<feature type="transmembrane region" description="Helical" evidence="5">
    <location>
        <begin position="36"/>
        <end position="59"/>
    </location>
</feature>
<organism evidence="7 8">
    <name type="scientific">Kroppenstedtia pulmonis</name>
    <dbReference type="NCBI Taxonomy" id="1380685"/>
    <lineage>
        <taxon>Bacteria</taxon>
        <taxon>Bacillati</taxon>
        <taxon>Bacillota</taxon>
        <taxon>Bacilli</taxon>
        <taxon>Bacillales</taxon>
        <taxon>Thermoactinomycetaceae</taxon>
        <taxon>Kroppenstedtia</taxon>
    </lineage>
</organism>
<dbReference type="Proteomes" id="UP000503088">
    <property type="component" value="Chromosome"/>
</dbReference>
<protein>
    <submittedName>
        <fullName evidence="7">YIP1 family protein</fullName>
    </submittedName>
</protein>
<evidence type="ECO:0000256" key="3">
    <source>
        <dbReference type="ARBA" id="ARBA00022989"/>
    </source>
</evidence>
<dbReference type="RefSeq" id="WP_173224470.1">
    <property type="nucleotide sequence ID" value="NZ_CP048104.1"/>
</dbReference>
<evidence type="ECO:0000256" key="5">
    <source>
        <dbReference type="SAM" id="Phobius"/>
    </source>
</evidence>
<keyword evidence="2 5" id="KW-0812">Transmembrane</keyword>
<reference evidence="7 8" key="1">
    <citation type="submission" date="2020-01" db="EMBL/GenBank/DDBJ databases">
        <authorList>
            <person name="Gulvik C.A."/>
            <person name="Batra D.G."/>
        </authorList>
    </citation>
    <scope>NUCLEOTIDE SEQUENCE [LARGE SCALE GENOMIC DNA]</scope>
    <source>
        <strain evidence="7 8">W9323</strain>
    </source>
</reference>
<feature type="domain" description="Yip1" evidence="6">
    <location>
        <begin position="18"/>
        <end position="219"/>
    </location>
</feature>
<dbReference type="GO" id="GO:0016020">
    <property type="term" value="C:membrane"/>
    <property type="evidence" value="ECO:0007669"/>
    <property type="project" value="UniProtKB-SubCell"/>
</dbReference>
<dbReference type="InterPro" id="IPR006977">
    <property type="entry name" value="Yip1_dom"/>
</dbReference>
<dbReference type="EMBL" id="CP048104">
    <property type="protein sequence ID" value="QKG85638.1"/>
    <property type="molecule type" value="Genomic_DNA"/>
</dbReference>
<evidence type="ECO:0000259" key="6">
    <source>
        <dbReference type="Pfam" id="PF04893"/>
    </source>
</evidence>
<evidence type="ECO:0000256" key="2">
    <source>
        <dbReference type="ARBA" id="ARBA00022692"/>
    </source>
</evidence>
<comment type="subcellular location">
    <subcellularLocation>
        <location evidence="1">Membrane</location>
        <topology evidence="1">Multi-pass membrane protein</topology>
    </subcellularLocation>
</comment>
<keyword evidence="8" id="KW-1185">Reference proteome</keyword>
<feature type="transmembrane region" description="Helical" evidence="5">
    <location>
        <begin position="123"/>
        <end position="147"/>
    </location>
</feature>
<accession>A0A7D4CPV8</accession>
<dbReference type="KEGG" id="kpul:GXN76_15080"/>
<evidence type="ECO:0000313" key="8">
    <source>
        <dbReference type="Proteomes" id="UP000503088"/>
    </source>
</evidence>
<evidence type="ECO:0000313" key="7">
    <source>
        <dbReference type="EMBL" id="QKG85638.1"/>
    </source>
</evidence>